<feature type="compositionally biased region" description="Low complexity" evidence="2">
    <location>
        <begin position="576"/>
        <end position="588"/>
    </location>
</feature>
<name>A0A0M9FZY7_LEPPY</name>
<dbReference type="RefSeq" id="XP_015657861.1">
    <property type="nucleotide sequence ID" value="XM_015803219.1"/>
</dbReference>
<dbReference type="RefSeq" id="XP_015657862.1">
    <property type="nucleotide sequence ID" value="XM_015803220.1"/>
</dbReference>
<proteinExistence type="predicted"/>
<feature type="region of interest" description="Disordered" evidence="2">
    <location>
        <begin position="235"/>
        <end position="296"/>
    </location>
</feature>
<evidence type="ECO:0000313" key="4">
    <source>
        <dbReference type="Proteomes" id="UP000037923"/>
    </source>
</evidence>
<reference evidence="3 4" key="1">
    <citation type="submission" date="2015-07" db="EMBL/GenBank/DDBJ databases">
        <title>High-quality genome of monoxenous trypanosomatid Leptomonas pyrrhocoris.</title>
        <authorList>
            <person name="Flegontov P."/>
            <person name="Butenko A."/>
            <person name="Firsov S."/>
            <person name="Vlcek C."/>
            <person name="Logacheva M.D."/>
            <person name="Field M."/>
            <person name="Filatov D."/>
            <person name="Flegontova O."/>
            <person name="Gerasimov E."/>
            <person name="Jackson A.P."/>
            <person name="Kelly S."/>
            <person name="Opperdoes F."/>
            <person name="O'Reilly A."/>
            <person name="Votypka J."/>
            <person name="Yurchenko V."/>
            <person name="Lukes J."/>
        </authorList>
    </citation>
    <scope>NUCLEOTIDE SEQUENCE [LARGE SCALE GENOMIC DNA]</scope>
    <source>
        <strain evidence="3">H10</strain>
    </source>
</reference>
<feature type="region of interest" description="Disordered" evidence="2">
    <location>
        <begin position="573"/>
        <end position="624"/>
    </location>
</feature>
<protein>
    <submittedName>
        <fullName evidence="3">Uncharacterized protein</fullName>
    </submittedName>
</protein>
<organism evidence="3 4">
    <name type="scientific">Leptomonas pyrrhocoris</name>
    <name type="common">Firebug parasite</name>
    <dbReference type="NCBI Taxonomy" id="157538"/>
    <lineage>
        <taxon>Eukaryota</taxon>
        <taxon>Discoba</taxon>
        <taxon>Euglenozoa</taxon>
        <taxon>Kinetoplastea</taxon>
        <taxon>Metakinetoplastina</taxon>
        <taxon>Trypanosomatida</taxon>
        <taxon>Trypanosomatidae</taxon>
        <taxon>Leishmaniinae</taxon>
        <taxon>Leptomonas</taxon>
    </lineage>
</organism>
<evidence type="ECO:0000313" key="3">
    <source>
        <dbReference type="EMBL" id="KPA79423.1"/>
    </source>
</evidence>
<feature type="compositionally biased region" description="Low complexity" evidence="2">
    <location>
        <begin position="246"/>
        <end position="260"/>
    </location>
</feature>
<comment type="caution">
    <text evidence="3">The sequence shown here is derived from an EMBL/GenBank/DDBJ whole genome shotgun (WGS) entry which is preliminary data.</text>
</comment>
<dbReference type="OrthoDB" id="266048at2759"/>
<dbReference type="EMBL" id="LGTL01000010">
    <property type="protein sequence ID" value="KPA79423.1"/>
    <property type="molecule type" value="Genomic_DNA"/>
</dbReference>
<accession>A0A0M9FZY7</accession>
<feature type="region of interest" description="Disordered" evidence="2">
    <location>
        <begin position="44"/>
        <end position="67"/>
    </location>
</feature>
<keyword evidence="4" id="KW-1185">Reference proteome</keyword>
<feature type="coiled-coil region" evidence="1">
    <location>
        <begin position="98"/>
        <end position="174"/>
    </location>
</feature>
<dbReference type="VEuPathDB" id="TriTrypDB:LpyrH10_10_0330"/>
<dbReference type="OMA" id="HNDNALF"/>
<evidence type="ECO:0000256" key="1">
    <source>
        <dbReference type="SAM" id="Coils"/>
    </source>
</evidence>
<gene>
    <name evidence="3" type="ORF">ABB37_05264</name>
</gene>
<dbReference type="EMBL" id="LGTL01000010">
    <property type="protein sequence ID" value="KPA79422.1"/>
    <property type="molecule type" value="Genomic_DNA"/>
</dbReference>
<evidence type="ECO:0000256" key="2">
    <source>
        <dbReference type="SAM" id="MobiDB-lite"/>
    </source>
</evidence>
<dbReference type="Proteomes" id="UP000037923">
    <property type="component" value="Unassembled WGS sequence"/>
</dbReference>
<dbReference type="AlphaFoldDB" id="A0A0M9FZY7"/>
<sequence>MSMSSQLSNASTPPRRPARSPTSFASASRVDALYDRLPQVSFTDSARSEEADESAYASYSPLPRHQREGISTPCWSCRQTQRLRTSLKRIELDYLTQIQSLQQQLRHVTAQRALALQERDELLTNADAAATQQAMVEQEAQSLRVEVMQAVQERHELERRVQQLETSCQSTVEQHVRWGSALLEETEVAARRDSRASEENERRLLHELCSTEARAIKEMLRPSTVVATPPRCNAASGTAVNGSTILSSTFSPTGTSSPGLSDGGRERRSCSPRPSQRREVAAPHHTQRPSTCGDASRIGLESATDVSRALALSHTAEEAEEKVRKMEWRMEQQRSSFEMQLADERALTADMQAEMDDLIESELMLLESEGRRTIEKDAAEARTALFTHHISIFVRQHQQEAASITATAMQTAAAAATATATESTHADVLDLVEESENAAWRTEMSEAMSNVQQQLYQLLCAAPPSRMNLESARNKEVIDCVREEAAEIKEHLAALLDASAQARVDGDALRTEMKEHFDEVGERQCRQEAFMVTTSCSPAQRNEAPALLLEQLRKELEPQRELSERLCEMLQRASHTTVSAGATAAESESSSKERTSTSLRPSSHHRASESTGRLGGNPLGMVTPRKKAKHRDPAADMMAPAEHIPAAVPVSSDNQPRQQPPSATACHSCDDQLSTMTTVSESTVEQDASLLQRKSCTSDSRFIVPEEALFDPQHIHVDASAAAEQISALLSEGSLSDAESDCLSPYDEY</sequence>
<dbReference type="GeneID" id="26905554"/>
<feature type="compositionally biased region" description="Polar residues" evidence="2">
    <location>
        <begin position="235"/>
        <end position="245"/>
    </location>
</feature>
<keyword evidence="1" id="KW-0175">Coiled coil</keyword>
<feature type="region of interest" description="Disordered" evidence="2">
    <location>
        <begin position="1"/>
        <end position="27"/>
    </location>
</feature>